<evidence type="ECO:0000313" key="16">
    <source>
        <dbReference type="Proteomes" id="UP001139477"/>
    </source>
</evidence>
<feature type="transmembrane region" description="Helical" evidence="14">
    <location>
        <begin position="85"/>
        <end position="106"/>
    </location>
</feature>
<proteinExistence type="inferred from homology"/>
<dbReference type="Pfam" id="PF03626">
    <property type="entry name" value="COX4_pro"/>
    <property type="match status" value="1"/>
</dbReference>
<evidence type="ECO:0000256" key="2">
    <source>
        <dbReference type="ARBA" id="ARBA00008079"/>
    </source>
</evidence>
<gene>
    <name evidence="15" type="ORF">NHG85_07945</name>
</gene>
<dbReference type="AlphaFoldDB" id="A0A9X2FNE2"/>
<dbReference type="InterPro" id="IPR005171">
    <property type="entry name" value="Cyt_c_oxidase_su4_prok"/>
</dbReference>
<keyword evidence="8 14" id="KW-0472">Membrane</keyword>
<evidence type="ECO:0000313" key="15">
    <source>
        <dbReference type="EMBL" id="MCP1168457.1"/>
    </source>
</evidence>
<dbReference type="PANTHER" id="PTHR36835:SF1">
    <property type="entry name" value="CYTOCHROME BO(3) UBIQUINOL OXIDASE SUBUNIT 4"/>
    <property type="match status" value="1"/>
</dbReference>
<reference evidence="15" key="1">
    <citation type="submission" date="2022-06" db="EMBL/GenBank/DDBJ databases">
        <title>Limimaricola sediminis sp. nov., isolated from an intertidal sediment.</title>
        <authorList>
            <person name="Shao X."/>
        </authorList>
    </citation>
    <scope>NUCLEOTIDE SEQUENCE</scope>
    <source>
        <strain evidence="15">ASW11-118</strain>
    </source>
</reference>
<evidence type="ECO:0000256" key="9">
    <source>
        <dbReference type="ARBA" id="ARBA00025694"/>
    </source>
</evidence>
<dbReference type="RefSeq" id="WP_253331362.1">
    <property type="nucleotide sequence ID" value="NZ_JAMYXC010000121.1"/>
</dbReference>
<evidence type="ECO:0000256" key="4">
    <source>
        <dbReference type="ARBA" id="ARBA00014689"/>
    </source>
</evidence>
<comment type="similarity">
    <text evidence="2">Belongs to the cytochrome c oxidase bacterial subunit 4 family.</text>
</comment>
<evidence type="ECO:0000256" key="13">
    <source>
        <dbReference type="ARBA" id="ARBA00032185"/>
    </source>
</evidence>
<comment type="subunit">
    <text evidence="3">Heterooctamer of two A chains, two B chains, two C chains and two D chains.</text>
</comment>
<dbReference type="PANTHER" id="PTHR36835">
    <property type="entry name" value="CYTOCHROME BO(3) UBIQUINOL OXIDASE SUBUNIT 4"/>
    <property type="match status" value="1"/>
</dbReference>
<evidence type="ECO:0000256" key="11">
    <source>
        <dbReference type="ARBA" id="ARBA00030211"/>
    </source>
</evidence>
<dbReference type="GO" id="GO:0019646">
    <property type="term" value="P:aerobic electron transport chain"/>
    <property type="evidence" value="ECO:0007669"/>
    <property type="project" value="TreeGrafter"/>
</dbReference>
<comment type="function">
    <text evidence="9">Cytochrome bo(3) ubiquinol terminal oxidase is the component of the aerobic respiratory chain of E.coli that predominates when cells are grown at high aeration. Has proton pump activity across the membrane in addition to electron transfer, pumping 2 protons/electron.</text>
</comment>
<feature type="transmembrane region" description="Helical" evidence="14">
    <location>
        <begin position="51"/>
        <end position="73"/>
    </location>
</feature>
<evidence type="ECO:0000256" key="14">
    <source>
        <dbReference type="SAM" id="Phobius"/>
    </source>
</evidence>
<dbReference type="GO" id="GO:0009486">
    <property type="term" value="F:cytochrome bo3 ubiquinol oxidase activity"/>
    <property type="evidence" value="ECO:0007669"/>
    <property type="project" value="TreeGrafter"/>
</dbReference>
<keyword evidence="16" id="KW-1185">Reference proteome</keyword>
<keyword evidence="6 14" id="KW-0812">Transmembrane</keyword>
<dbReference type="EMBL" id="JAMYXC010000121">
    <property type="protein sequence ID" value="MCP1168457.1"/>
    <property type="molecule type" value="Genomic_DNA"/>
</dbReference>
<evidence type="ECO:0000256" key="10">
    <source>
        <dbReference type="ARBA" id="ARBA00030071"/>
    </source>
</evidence>
<accession>A0A9X2FNE2</accession>
<evidence type="ECO:0000256" key="6">
    <source>
        <dbReference type="ARBA" id="ARBA00022692"/>
    </source>
</evidence>
<dbReference type="Proteomes" id="UP001139477">
    <property type="component" value="Unassembled WGS sequence"/>
</dbReference>
<keyword evidence="7 14" id="KW-1133">Transmembrane helix</keyword>
<comment type="subcellular location">
    <subcellularLocation>
        <location evidence="1">Cell membrane</location>
        <topology evidence="1">Multi-pass membrane protein</topology>
    </subcellularLocation>
</comment>
<dbReference type="GO" id="GO:0015078">
    <property type="term" value="F:proton transmembrane transporter activity"/>
    <property type="evidence" value="ECO:0007669"/>
    <property type="project" value="TreeGrafter"/>
</dbReference>
<protein>
    <recommendedName>
        <fullName evidence="4">Cytochrome bo(3) ubiquinol oxidase subunit 4</fullName>
    </recommendedName>
    <alternativeName>
        <fullName evidence="13">Cytochrome o ubiquinol oxidase subunit 4</fullName>
    </alternativeName>
    <alternativeName>
        <fullName evidence="10">Oxidase bo(3) subunit 4</fullName>
    </alternativeName>
    <alternativeName>
        <fullName evidence="11">Ubiquinol oxidase polypeptide IV</fullName>
    </alternativeName>
    <alternativeName>
        <fullName evidence="12">Ubiquinol oxidase subunit 4</fullName>
    </alternativeName>
</protein>
<feature type="transmembrane region" description="Helical" evidence="14">
    <location>
        <begin position="26"/>
        <end position="45"/>
    </location>
</feature>
<evidence type="ECO:0000256" key="12">
    <source>
        <dbReference type="ARBA" id="ARBA00031887"/>
    </source>
</evidence>
<name>A0A9X2FNE2_9RHOB</name>
<comment type="caution">
    <text evidence="15">The sequence shown here is derived from an EMBL/GenBank/DDBJ whole genome shotgun (WGS) entry which is preliminary data.</text>
</comment>
<dbReference type="GO" id="GO:0005886">
    <property type="term" value="C:plasma membrane"/>
    <property type="evidence" value="ECO:0007669"/>
    <property type="project" value="UniProtKB-SubCell"/>
</dbReference>
<evidence type="ECO:0000256" key="3">
    <source>
        <dbReference type="ARBA" id="ARBA00011700"/>
    </source>
</evidence>
<evidence type="ECO:0000256" key="8">
    <source>
        <dbReference type="ARBA" id="ARBA00023136"/>
    </source>
</evidence>
<organism evidence="15 16">
    <name type="scientific">Limimaricola litoreus</name>
    <dbReference type="NCBI Taxonomy" id="2955316"/>
    <lineage>
        <taxon>Bacteria</taxon>
        <taxon>Pseudomonadati</taxon>
        <taxon>Pseudomonadota</taxon>
        <taxon>Alphaproteobacteria</taxon>
        <taxon>Rhodobacterales</taxon>
        <taxon>Paracoccaceae</taxon>
        <taxon>Limimaricola</taxon>
    </lineage>
</organism>
<dbReference type="InterPro" id="IPR050968">
    <property type="entry name" value="Cytochrome_c_oxidase_bac_sub4"/>
</dbReference>
<dbReference type="GO" id="GO:0015990">
    <property type="term" value="P:electron transport coupled proton transport"/>
    <property type="evidence" value="ECO:0007669"/>
    <property type="project" value="TreeGrafter"/>
</dbReference>
<sequence>MSAPVETEDETGTPDGTPQQELRSYLWGYGLSLLLTLPVFGAVAWDWLPRAALWWAIGAAAVAQVAVQFRFFLHIRLKGQAKEDLQLVLFTALILAMMGGGTIWILHNLDGRMGGP</sequence>
<keyword evidence="5" id="KW-1003">Cell membrane</keyword>
<evidence type="ECO:0000256" key="5">
    <source>
        <dbReference type="ARBA" id="ARBA00022475"/>
    </source>
</evidence>
<evidence type="ECO:0000256" key="7">
    <source>
        <dbReference type="ARBA" id="ARBA00022989"/>
    </source>
</evidence>
<dbReference type="GO" id="GO:0009319">
    <property type="term" value="C:cytochrome o ubiquinol oxidase complex"/>
    <property type="evidence" value="ECO:0007669"/>
    <property type="project" value="TreeGrafter"/>
</dbReference>
<evidence type="ECO:0000256" key="1">
    <source>
        <dbReference type="ARBA" id="ARBA00004651"/>
    </source>
</evidence>